<feature type="domain" description="Phage tail tape measure protein" evidence="2">
    <location>
        <begin position="87"/>
        <end position="289"/>
    </location>
</feature>
<dbReference type="Proteomes" id="UP000078225">
    <property type="component" value="Unassembled WGS sequence"/>
</dbReference>
<dbReference type="PANTHER" id="PTHR37813">
    <property type="entry name" value="FELS-2 PROPHAGE PROTEIN"/>
    <property type="match status" value="1"/>
</dbReference>
<dbReference type="STRING" id="1691903.A9B99_17030"/>
<comment type="caution">
    <text evidence="3">The sequence shown here is derived from an EMBL/GenBank/DDBJ whole genome shotgun (WGS) entry which is preliminary data.</text>
</comment>
<accession>A0A1B7KXV7</accession>
<dbReference type="PANTHER" id="PTHR37813:SF1">
    <property type="entry name" value="FELS-2 PROPHAGE PROTEIN"/>
    <property type="match status" value="1"/>
</dbReference>
<dbReference type="InterPro" id="IPR010090">
    <property type="entry name" value="Phage_tape_meas"/>
</dbReference>
<name>A0A1B7KXV7_9ENTR</name>
<dbReference type="RefSeq" id="WP_064601269.1">
    <property type="nucleotide sequence ID" value="NZ_LYRP01000050.1"/>
</dbReference>
<dbReference type="OrthoDB" id="8019720at2"/>
<reference evidence="4" key="1">
    <citation type="submission" date="2016-05" db="EMBL/GenBank/DDBJ databases">
        <authorList>
            <person name="Behera P."/>
            <person name="Vaishampayan P."/>
            <person name="Singh N."/>
            <person name="Raina V."/>
            <person name="Suar M."/>
            <person name="Pattnaik A."/>
            <person name="Rastogi G."/>
        </authorList>
    </citation>
    <scope>NUCLEOTIDE SEQUENCE [LARGE SCALE GENOMIC DNA]</scope>
    <source>
        <strain evidence="4">MP23</strain>
    </source>
</reference>
<evidence type="ECO:0000256" key="1">
    <source>
        <dbReference type="ARBA" id="ARBA00022612"/>
    </source>
</evidence>
<evidence type="ECO:0000313" key="4">
    <source>
        <dbReference type="Proteomes" id="UP000078225"/>
    </source>
</evidence>
<proteinExistence type="predicted"/>
<dbReference type="EMBL" id="LYRP01000050">
    <property type="protein sequence ID" value="OAT74891.1"/>
    <property type="molecule type" value="Genomic_DNA"/>
</dbReference>
<sequence length="624" mass="66522">MADSFELKAIITAVDQMSGPLKGMSKNLKGFQKEAKSIMINAAAMGAALVTAFAVPINKAIAFESTMADVRKVVNFDTPQQFKEMSDDILTLSTQLPMAAEGIGQIVAAGGQAGIARQDLKQFASDAVKMGVAFDQTAEESGQMMATWRTAFKMSQSEVVTLADKINFLGNTGPANARKISDVVTRIGAIGKTAGLNSGQVAAMGATITGMGVESEIAATGIKNFTKTLTAGKALSKSQAGALKQLGFDGVKLSQDMQKDAAGTVLKVLETISKVDKARQSAALFTLFGSESSAAIFPMLTNLELLKTNFRRVADAQQYAGSMQKEYDSRAATTANALQLMRNQFDAASITIGEIFLPDIVKLTKKIQPMLEQFRQFVKENPELIRKTLKFGLTLVGIASSVGVATKAFKTFDAIMKMSTMGKMVSLLVIGAGLIVSNWDKVGPVVKEVWNNINDVVQLLGGWEPVLMGISTLVAGAWLTSMLKGLSGANGAAGGLAKNLRGIASMGTITVTISVLFELMKKLDSMHQEAAKNNMDIGTYMAEQVQKSESDRGYKGFIPRLKELLNVDGSQNSSVPLASPRPQQSELKVSFDNAPPGMRVTPATGAAHPWNVSYDVGYNRYSGR</sequence>
<dbReference type="Pfam" id="PF10145">
    <property type="entry name" value="PhageMin_Tail"/>
    <property type="match status" value="1"/>
</dbReference>
<keyword evidence="4" id="KW-1185">Reference proteome</keyword>
<organism evidence="3 4">
    <name type="scientific">Mangrovibacter phragmitis</name>
    <dbReference type="NCBI Taxonomy" id="1691903"/>
    <lineage>
        <taxon>Bacteria</taxon>
        <taxon>Pseudomonadati</taxon>
        <taxon>Pseudomonadota</taxon>
        <taxon>Gammaproteobacteria</taxon>
        <taxon>Enterobacterales</taxon>
        <taxon>Enterobacteriaceae</taxon>
        <taxon>Mangrovibacter</taxon>
    </lineage>
</organism>
<dbReference type="AlphaFoldDB" id="A0A1B7KXV7"/>
<dbReference type="NCBIfam" id="TIGR01760">
    <property type="entry name" value="tape_meas_TP901"/>
    <property type="match status" value="1"/>
</dbReference>
<gene>
    <name evidence="3" type="ORF">A9B99_17030</name>
</gene>
<evidence type="ECO:0000313" key="3">
    <source>
        <dbReference type="EMBL" id="OAT74891.1"/>
    </source>
</evidence>
<protein>
    <submittedName>
        <fullName evidence="3">Phage tail tape measure protein</fullName>
    </submittedName>
</protein>
<evidence type="ECO:0000259" key="2">
    <source>
        <dbReference type="Pfam" id="PF10145"/>
    </source>
</evidence>
<keyword evidence="1" id="KW-1188">Viral release from host cell</keyword>